<comment type="caution">
    <text evidence="4">The sequence shown here is derived from an EMBL/GenBank/DDBJ whole genome shotgun (WGS) entry which is preliminary data.</text>
</comment>
<organism evidence="4 5">
    <name type="scientific">Snodgrassella communis</name>
    <dbReference type="NCBI Taxonomy" id="2946699"/>
    <lineage>
        <taxon>Bacteria</taxon>
        <taxon>Pseudomonadati</taxon>
        <taxon>Pseudomonadota</taxon>
        <taxon>Betaproteobacteria</taxon>
        <taxon>Neisseriales</taxon>
        <taxon>Neisseriaceae</taxon>
        <taxon>Snodgrassella</taxon>
    </lineage>
</organism>
<keyword evidence="2" id="KW-0963">Cytoplasm</keyword>
<proteinExistence type="predicted"/>
<evidence type="ECO:0000256" key="3">
    <source>
        <dbReference type="ARBA" id="ARBA00023002"/>
    </source>
</evidence>
<dbReference type="GO" id="GO:0016491">
    <property type="term" value="F:oxidoreductase activity"/>
    <property type="evidence" value="ECO:0007669"/>
    <property type="project" value="UniProtKB-KW"/>
</dbReference>
<dbReference type="Proteomes" id="UP000027170">
    <property type="component" value="Unassembled WGS sequence"/>
</dbReference>
<evidence type="ECO:0000313" key="5">
    <source>
        <dbReference type="Proteomes" id="UP000027170"/>
    </source>
</evidence>
<dbReference type="GO" id="GO:0034599">
    <property type="term" value="P:cellular response to oxidative stress"/>
    <property type="evidence" value="ECO:0007669"/>
    <property type="project" value="InterPro"/>
</dbReference>
<dbReference type="CDD" id="cd02140">
    <property type="entry name" value="Frm2-like"/>
    <property type="match status" value="1"/>
</dbReference>
<dbReference type="EMBL" id="JFZV01000005">
    <property type="protein sequence ID" value="KDN14675.1"/>
    <property type="molecule type" value="Genomic_DNA"/>
</dbReference>
<dbReference type="SUPFAM" id="SSF55469">
    <property type="entry name" value="FMN-dependent nitroreductase-like"/>
    <property type="match status" value="1"/>
</dbReference>
<dbReference type="GO" id="GO:0005737">
    <property type="term" value="C:cytoplasm"/>
    <property type="evidence" value="ECO:0007669"/>
    <property type="project" value="UniProtKB-SubCell"/>
</dbReference>
<dbReference type="Gene3D" id="3.40.109.10">
    <property type="entry name" value="NADH Oxidase"/>
    <property type="match status" value="1"/>
</dbReference>
<evidence type="ECO:0000256" key="1">
    <source>
        <dbReference type="ARBA" id="ARBA00004496"/>
    </source>
</evidence>
<dbReference type="PANTHER" id="PTHR43035">
    <property type="entry name" value="FATTY ACID REPRESSION MUTANT PROTEIN 2-RELATED"/>
    <property type="match status" value="1"/>
</dbReference>
<keyword evidence="5" id="KW-1185">Reference proteome</keyword>
<comment type="subcellular location">
    <subcellularLocation>
        <location evidence="1">Cytoplasm</location>
    </subcellularLocation>
</comment>
<dbReference type="InterPro" id="IPR033877">
    <property type="entry name" value="Frm2/Hbn1"/>
</dbReference>
<keyword evidence="3" id="KW-0560">Oxidoreductase</keyword>
<accession>A0A066TAF6</accession>
<gene>
    <name evidence="4" type="ORF">SALWKB29_1134</name>
</gene>
<reference evidence="4 5" key="1">
    <citation type="submission" date="2014-03" db="EMBL/GenBank/DDBJ databases">
        <title>The genomes of two eusocial bee gut symbionts.</title>
        <authorList>
            <person name="Kwong W.K."/>
            <person name="Engel P."/>
            <person name="Koch H."/>
            <person name="Moran N.A."/>
        </authorList>
    </citation>
    <scope>NUCLEOTIDE SEQUENCE [LARGE SCALE GENOMIC DNA]</scope>
    <source>
        <strain evidence="5">wkB29</strain>
    </source>
</reference>
<dbReference type="InterPro" id="IPR029479">
    <property type="entry name" value="Nitroreductase"/>
</dbReference>
<evidence type="ECO:0000256" key="2">
    <source>
        <dbReference type="ARBA" id="ARBA00022490"/>
    </source>
</evidence>
<sequence length="199" mass="22431">MKNTLIEAIEKRRTQYTLGKNVSQTHEQITALIEEAVKLSPSAFNSQSSRVVILFAQQSEKFWQIVMNELRAIVPADKFAPTETKINSFAAGIGTVLFYEDQQIIASLQQQYPSYAEQFPIWSEQGSGIAQFAVWSALANASIGASLQHYNPLPDAAAAKEWQIPDSWKLRAMMPFGSNEAPFPEKTFIDDTERFKVFY</sequence>
<dbReference type="InterPro" id="IPR000415">
    <property type="entry name" value="Nitroreductase-like"/>
</dbReference>
<protein>
    <submittedName>
        <fullName evidence="4">Nitroreductase family protein</fullName>
    </submittedName>
</protein>
<evidence type="ECO:0000313" key="4">
    <source>
        <dbReference type="EMBL" id="KDN14675.1"/>
    </source>
</evidence>
<dbReference type="AlphaFoldDB" id="A0A066TAF6"/>
<dbReference type="RefSeq" id="WP_037407561.1">
    <property type="nucleotide sequence ID" value="NZ_JFZV01000005.1"/>
</dbReference>
<dbReference type="Pfam" id="PF00881">
    <property type="entry name" value="Nitroreductase"/>
    <property type="match status" value="1"/>
</dbReference>
<dbReference type="FunFam" id="3.40.109.10:FF:000001">
    <property type="entry name" value="Nitroreductase family"/>
    <property type="match status" value="1"/>
</dbReference>
<dbReference type="PANTHER" id="PTHR43035:SF1">
    <property type="entry name" value="FATTY ACID REPRESSION MUTANT PROTEIN 2-RELATED"/>
    <property type="match status" value="1"/>
</dbReference>
<name>A0A066TAF6_9NEIS</name>
<dbReference type="OrthoDB" id="9810617at2"/>
<dbReference type="eggNOG" id="COG3560">
    <property type="taxonomic scope" value="Bacteria"/>
</dbReference>